<dbReference type="GO" id="GO:0043952">
    <property type="term" value="P:protein transport by the Sec complex"/>
    <property type="evidence" value="ECO:0007669"/>
    <property type="project" value="UniProtKB-UniRule"/>
</dbReference>
<dbReference type="GO" id="GO:0005886">
    <property type="term" value="C:plasma membrane"/>
    <property type="evidence" value="ECO:0007669"/>
    <property type="project" value="UniProtKB-SubCell"/>
</dbReference>
<dbReference type="GO" id="GO:0009306">
    <property type="term" value="P:protein secretion"/>
    <property type="evidence" value="ECO:0007669"/>
    <property type="project" value="UniProtKB-UniRule"/>
</dbReference>
<dbReference type="InterPro" id="IPR001901">
    <property type="entry name" value="Translocase_SecE/Sec61-g"/>
</dbReference>
<comment type="function">
    <text evidence="9">Essential subunit of the Sec protein translocation channel SecYEG. Clamps together the 2 halves of SecY. May contact the channel plug during translocation.</text>
</comment>
<accession>A0A1H6IM13</accession>
<dbReference type="AlphaFoldDB" id="A0A1H6IM13"/>
<keyword evidence="2 9" id="KW-0813">Transport</keyword>
<protein>
    <recommendedName>
        <fullName evidence="9">Protein translocase subunit SecE</fullName>
    </recommendedName>
</protein>
<gene>
    <name evidence="9" type="primary">secE</name>
    <name evidence="10" type="ORF">SAMN02910265_00942</name>
</gene>
<evidence type="ECO:0000256" key="7">
    <source>
        <dbReference type="ARBA" id="ARBA00023010"/>
    </source>
</evidence>
<comment type="similarity">
    <text evidence="9">Belongs to the SecE/SEC61-gamma family.</text>
</comment>
<dbReference type="GO" id="GO:0065002">
    <property type="term" value="P:intracellular protein transmembrane transport"/>
    <property type="evidence" value="ECO:0007669"/>
    <property type="project" value="UniProtKB-UniRule"/>
</dbReference>
<evidence type="ECO:0000256" key="2">
    <source>
        <dbReference type="ARBA" id="ARBA00022448"/>
    </source>
</evidence>
<evidence type="ECO:0000256" key="8">
    <source>
        <dbReference type="ARBA" id="ARBA00023136"/>
    </source>
</evidence>
<dbReference type="GO" id="GO:0006605">
    <property type="term" value="P:protein targeting"/>
    <property type="evidence" value="ECO:0007669"/>
    <property type="project" value="UniProtKB-UniRule"/>
</dbReference>
<dbReference type="Pfam" id="PF00584">
    <property type="entry name" value="SecE"/>
    <property type="match status" value="1"/>
</dbReference>
<name>A0A1H6IM13_RUMFL</name>
<dbReference type="HAMAP" id="MF_00422">
    <property type="entry name" value="SecE"/>
    <property type="match status" value="1"/>
</dbReference>
<dbReference type="Gene3D" id="1.20.5.1030">
    <property type="entry name" value="Preprotein translocase secy subunit"/>
    <property type="match status" value="1"/>
</dbReference>
<dbReference type="EMBL" id="FNWV01000002">
    <property type="protein sequence ID" value="SEH48029.1"/>
    <property type="molecule type" value="Genomic_DNA"/>
</dbReference>
<keyword evidence="4 9" id="KW-0812">Transmembrane</keyword>
<keyword evidence="7 9" id="KW-0811">Translocation</keyword>
<keyword evidence="3 9" id="KW-1003">Cell membrane</keyword>
<proteinExistence type="inferred from homology"/>
<keyword evidence="5 9" id="KW-0653">Protein transport</keyword>
<dbReference type="NCBIfam" id="TIGR00964">
    <property type="entry name" value="secE_bact"/>
    <property type="match status" value="1"/>
</dbReference>
<comment type="subunit">
    <text evidence="9">Component of the Sec protein translocase complex. Heterotrimer consisting of SecY, SecE and SecG subunits. The heterotrimers can form oligomers, although 1 heterotrimer is thought to be able to translocate proteins. Interacts with the ribosome. Interacts with SecDF, and other proteins may be involved. Interacts with SecA.</text>
</comment>
<evidence type="ECO:0000313" key="10">
    <source>
        <dbReference type="EMBL" id="SEH48029.1"/>
    </source>
</evidence>
<evidence type="ECO:0000256" key="6">
    <source>
        <dbReference type="ARBA" id="ARBA00022989"/>
    </source>
</evidence>
<keyword evidence="6 9" id="KW-1133">Transmembrane helix</keyword>
<sequence length="77" mass="8791">MAKNTTSDKKSEKKEVGKIRKWFKDLKVEFKKVVWPSKETVVTNTSVVVSVIVASAVFVGAIDQLFMFLMRLIYNAH</sequence>
<evidence type="ECO:0000256" key="3">
    <source>
        <dbReference type="ARBA" id="ARBA00022475"/>
    </source>
</evidence>
<dbReference type="PANTHER" id="PTHR33910:SF1">
    <property type="entry name" value="PROTEIN TRANSLOCASE SUBUNIT SECE"/>
    <property type="match status" value="1"/>
</dbReference>
<evidence type="ECO:0000256" key="4">
    <source>
        <dbReference type="ARBA" id="ARBA00022692"/>
    </source>
</evidence>
<dbReference type="GO" id="GO:0008320">
    <property type="term" value="F:protein transmembrane transporter activity"/>
    <property type="evidence" value="ECO:0007669"/>
    <property type="project" value="UniProtKB-UniRule"/>
</dbReference>
<keyword evidence="8 9" id="KW-0472">Membrane</keyword>
<reference evidence="10 11" key="1">
    <citation type="submission" date="2016-10" db="EMBL/GenBank/DDBJ databases">
        <authorList>
            <person name="de Groot N.N."/>
        </authorList>
    </citation>
    <scope>NUCLEOTIDE SEQUENCE [LARGE SCALE GENOMIC DNA]</scope>
    <source>
        <strain evidence="10 11">YAD2003</strain>
    </source>
</reference>
<evidence type="ECO:0000256" key="9">
    <source>
        <dbReference type="HAMAP-Rule" id="MF_00422"/>
    </source>
</evidence>
<dbReference type="Proteomes" id="UP000183190">
    <property type="component" value="Unassembled WGS sequence"/>
</dbReference>
<evidence type="ECO:0000256" key="1">
    <source>
        <dbReference type="ARBA" id="ARBA00004370"/>
    </source>
</evidence>
<evidence type="ECO:0000313" key="11">
    <source>
        <dbReference type="Proteomes" id="UP000183190"/>
    </source>
</evidence>
<dbReference type="PANTHER" id="PTHR33910">
    <property type="entry name" value="PROTEIN TRANSLOCASE SUBUNIT SECE"/>
    <property type="match status" value="1"/>
</dbReference>
<comment type="subcellular location">
    <subcellularLocation>
        <location evidence="9">Cell membrane</location>
        <topology evidence="9">Single-pass membrane protein</topology>
    </subcellularLocation>
    <subcellularLocation>
        <location evidence="1">Membrane</location>
    </subcellularLocation>
</comment>
<dbReference type="RefSeq" id="WP_074714714.1">
    <property type="nucleotide sequence ID" value="NZ_FNWV01000002.1"/>
</dbReference>
<feature type="transmembrane region" description="Helical" evidence="9">
    <location>
        <begin position="47"/>
        <end position="74"/>
    </location>
</feature>
<dbReference type="OrthoDB" id="9799073at2"/>
<dbReference type="InterPro" id="IPR005807">
    <property type="entry name" value="SecE_bac"/>
</dbReference>
<evidence type="ECO:0000256" key="5">
    <source>
        <dbReference type="ARBA" id="ARBA00022927"/>
    </source>
</evidence>
<organism evidence="10 11">
    <name type="scientific">Ruminococcus flavefaciens</name>
    <dbReference type="NCBI Taxonomy" id="1265"/>
    <lineage>
        <taxon>Bacteria</taxon>
        <taxon>Bacillati</taxon>
        <taxon>Bacillota</taxon>
        <taxon>Clostridia</taxon>
        <taxon>Eubacteriales</taxon>
        <taxon>Oscillospiraceae</taxon>
        <taxon>Ruminococcus</taxon>
    </lineage>
</organism>
<dbReference type="InterPro" id="IPR038379">
    <property type="entry name" value="SecE_sf"/>
</dbReference>